<dbReference type="Proteomes" id="UP000321907">
    <property type="component" value="Unassembled WGS sequence"/>
</dbReference>
<sequence>MKRLRLLSLLLLPFLAPACAPNEPAPQRKIPRNLVILTDSSDWKPGKLLRYTDSISSAGYRVLVSGYPEENAAALSARLPWLLQPGVDLFIYDDALAGPAGLDSLKNYLERTGHGAKIERIAR</sequence>
<keyword evidence="3" id="KW-1185">Reference proteome</keyword>
<keyword evidence="1" id="KW-0732">Signal</keyword>
<protein>
    <submittedName>
        <fullName evidence="2">Uncharacterized protein</fullName>
    </submittedName>
</protein>
<dbReference type="RefSeq" id="WP_147929145.1">
    <property type="nucleotide sequence ID" value="NZ_VOXD01000003.1"/>
</dbReference>
<evidence type="ECO:0000256" key="1">
    <source>
        <dbReference type="SAM" id="SignalP"/>
    </source>
</evidence>
<name>A0A5C7FZG9_9BACT</name>
<accession>A0A5C7FZG9</accession>
<proteinExistence type="predicted"/>
<evidence type="ECO:0000313" key="2">
    <source>
        <dbReference type="EMBL" id="TXF91126.1"/>
    </source>
</evidence>
<organism evidence="2 3">
    <name type="scientific">Neolewinella aurantiaca</name>
    <dbReference type="NCBI Taxonomy" id="2602767"/>
    <lineage>
        <taxon>Bacteria</taxon>
        <taxon>Pseudomonadati</taxon>
        <taxon>Bacteroidota</taxon>
        <taxon>Saprospiria</taxon>
        <taxon>Saprospirales</taxon>
        <taxon>Lewinellaceae</taxon>
        <taxon>Neolewinella</taxon>
    </lineage>
</organism>
<evidence type="ECO:0000313" key="3">
    <source>
        <dbReference type="Proteomes" id="UP000321907"/>
    </source>
</evidence>
<dbReference type="AlphaFoldDB" id="A0A5C7FZG9"/>
<dbReference type="OrthoDB" id="1495780at2"/>
<dbReference type="EMBL" id="VOXD01000003">
    <property type="protein sequence ID" value="TXF91126.1"/>
    <property type="molecule type" value="Genomic_DNA"/>
</dbReference>
<reference evidence="2 3" key="1">
    <citation type="submission" date="2019-08" db="EMBL/GenBank/DDBJ databases">
        <title>Lewinella sp. strain SSH13 Genome sequencing and assembly.</title>
        <authorList>
            <person name="Kim I."/>
        </authorList>
    </citation>
    <scope>NUCLEOTIDE SEQUENCE [LARGE SCALE GENOMIC DNA]</scope>
    <source>
        <strain evidence="2 3">SSH13</strain>
    </source>
</reference>
<feature type="signal peptide" evidence="1">
    <location>
        <begin position="1"/>
        <end position="20"/>
    </location>
</feature>
<comment type="caution">
    <text evidence="2">The sequence shown here is derived from an EMBL/GenBank/DDBJ whole genome shotgun (WGS) entry which is preliminary data.</text>
</comment>
<feature type="chain" id="PRO_5022740471" evidence="1">
    <location>
        <begin position="21"/>
        <end position="123"/>
    </location>
</feature>
<gene>
    <name evidence="2" type="ORF">FUA23_02545</name>
</gene>